<reference evidence="1 2" key="1">
    <citation type="journal article" date="2018" name="Elife">
        <title>Firefly genomes illuminate parallel origins of bioluminescence in beetles.</title>
        <authorList>
            <person name="Fallon T.R."/>
            <person name="Lower S.E."/>
            <person name="Chang C.H."/>
            <person name="Bessho-Uehara M."/>
            <person name="Martin G.J."/>
            <person name="Bewick A.J."/>
            <person name="Behringer M."/>
            <person name="Debat H.J."/>
            <person name="Wong I."/>
            <person name="Day J.C."/>
            <person name="Suvorov A."/>
            <person name="Silva C.J."/>
            <person name="Stanger-Hall K.F."/>
            <person name="Hall D.W."/>
            <person name="Schmitz R.J."/>
            <person name="Nelson D.R."/>
            <person name="Lewis S.M."/>
            <person name="Shigenobu S."/>
            <person name="Bybee S.M."/>
            <person name="Larracuente A.M."/>
            <person name="Oba Y."/>
            <person name="Weng J.K."/>
        </authorList>
    </citation>
    <scope>NUCLEOTIDE SEQUENCE [LARGE SCALE GENOMIC DNA]</scope>
    <source>
        <strain evidence="1">1611_PpyrPB1</strain>
        <tissue evidence="1">Whole body</tissue>
    </source>
</reference>
<dbReference type="InParanoid" id="A0A5N4AEF9"/>
<evidence type="ECO:0000313" key="1">
    <source>
        <dbReference type="EMBL" id="KAB0795618.1"/>
    </source>
</evidence>
<name>A0A5N4AEF9_PHOPY</name>
<gene>
    <name evidence="1" type="ORF">PPYR_12457</name>
</gene>
<evidence type="ECO:0000313" key="2">
    <source>
        <dbReference type="Proteomes" id="UP000327044"/>
    </source>
</evidence>
<accession>A0A5N4AEF9</accession>
<dbReference type="Proteomes" id="UP000327044">
    <property type="component" value="Unassembled WGS sequence"/>
</dbReference>
<comment type="caution">
    <text evidence="1">The sequence shown here is derived from an EMBL/GenBank/DDBJ whole genome shotgun (WGS) entry which is preliminary data.</text>
</comment>
<keyword evidence="2" id="KW-1185">Reference proteome</keyword>
<sequence>MSSHSAFFLLKAIPRLRFFLRVTPTWKHREKLVEYDGAPKVSLKTIPNCKLSEDSWVQSSFPVRLGGLGINHSVLLDLSAQSLLSCPMALIV</sequence>
<proteinExistence type="predicted"/>
<dbReference type="AlphaFoldDB" id="A0A5N4AEF9"/>
<dbReference type="EMBL" id="VVIM01000008">
    <property type="protein sequence ID" value="KAB0795618.1"/>
    <property type="molecule type" value="Genomic_DNA"/>
</dbReference>
<protein>
    <submittedName>
        <fullName evidence="1">Uncharacterized protein</fullName>
    </submittedName>
</protein>
<organism evidence="1 2">
    <name type="scientific">Photinus pyralis</name>
    <name type="common">Common eastern firefly</name>
    <name type="synonym">Lampyris pyralis</name>
    <dbReference type="NCBI Taxonomy" id="7054"/>
    <lineage>
        <taxon>Eukaryota</taxon>
        <taxon>Metazoa</taxon>
        <taxon>Ecdysozoa</taxon>
        <taxon>Arthropoda</taxon>
        <taxon>Hexapoda</taxon>
        <taxon>Insecta</taxon>
        <taxon>Pterygota</taxon>
        <taxon>Neoptera</taxon>
        <taxon>Endopterygota</taxon>
        <taxon>Coleoptera</taxon>
        <taxon>Polyphaga</taxon>
        <taxon>Elateriformia</taxon>
        <taxon>Elateroidea</taxon>
        <taxon>Lampyridae</taxon>
        <taxon>Lampyrinae</taxon>
        <taxon>Photinus</taxon>
    </lineage>
</organism>